<protein>
    <submittedName>
        <fullName evidence="8">Uncharacterized protein</fullName>
    </submittedName>
</protein>
<dbReference type="EMBL" id="KX243414">
    <property type="protein sequence ID" value="APO17630.1"/>
    <property type="molecule type" value="Genomic_DNA"/>
</dbReference>
<evidence type="ECO:0000313" key="1">
    <source>
        <dbReference type="EMBL" id="APO16842.1"/>
    </source>
</evidence>
<dbReference type="EMBL" id="KX243408">
    <property type="protein sequence ID" value="APO17116.1"/>
    <property type="molecule type" value="Genomic_DNA"/>
</dbReference>
<dbReference type="EMBL" id="KX243411">
    <property type="protein sequence ID" value="APO17377.1"/>
    <property type="molecule type" value="Genomic_DNA"/>
</dbReference>
<evidence type="ECO:0000313" key="4">
    <source>
        <dbReference type="EMBL" id="APO17116.1"/>
    </source>
</evidence>
<accession>A0A1L5JPT7</accession>
<evidence type="ECO:0000313" key="7">
    <source>
        <dbReference type="EMBL" id="APO17377.1"/>
    </source>
</evidence>
<dbReference type="EMBL" id="KX243409">
    <property type="protein sequence ID" value="APO17204.1"/>
    <property type="molecule type" value="Genomic_DNA"/>
</dbReference>
<dbReference type="AlphaFoldDB" id="A0A1L5JPT7"/>
<organism evidence="8">
    <name type="scientific">Proteus mirabilis</name>
    <dbReference type="NCBI Taxonomy" id="584"/>
    <lineage>
        <taxon>Bacteria</taxon>
        <taxon>Pseudomonadati</taxon>
        <taxon>Pseudomonadota</taxon>
        <taxon>Gammaproteobacteria</taxon>
        <taxon>Enterobacterales</taxon>
        <taxon>Morganellaceae</taxon>
        <taxon>Proteus</taxon>
    </lineage>
</organism>
<reference evidence="8" key="1">
    <citation type="journal article" date="2016" name="Sci. Rep.">
        <title>SXT/R391 integrative and conjugative elements in Proteus species reveal abundant genetic diversity and multidrug resistance.</title>
        <authorList>
            <person name="Li X."/>
            <person name="Du Y."/>
            <person name="Du P."/>
            <person name="Dai H."/>
            <person name="Fang Y."/>
            <person name="Li Z."/>
            <person name="Lv N."/>
            <person name="Zhu B."/>
            <person name="Kan B."/>
            <person name="Wang D."/>
        </authorList>
    </citation>
    <scope>NUCLEOTIDE SEQUENCE</scope>
    <source>
        <strain evidence="1">09MAS2407</strain>
        <strain evidence="2">09MAS2410</strain>
        <strain evidence="3">09MAS2416</strain>
        <strain evidence="4">MD20140901</strain>
        <strain evidence="5">MD20140902</strain>
        <strain evidence="6">MD20140903</strain>
        <strain evidence="7">MD20140904</strain>
        <strain evidence="8">MD20140905</strain>
        <strain evidence="9">TJ3237</strain>
    </source>
</reference>
<evidence type="ECO:0000313" key="9">
    <source>
        <dbReference type="EMBL" id="APO17630.1"/>
    </source>
</evidence>
<dbReference type="EMBL" id="KX243407">
    <property type="protein sequence ID" value="APO17021.1"/>
    <property type="molecule type" value="Genomic_DNA"/>
</dbReference>
<evidence type="ECO:0000313" key="8">
    <source>
        <dbReference type="EMBL" id="APO17474.1"/>
    </source>
</evidence>
<dbReference type="EMBL" id="KX243412">
    <property type="protein sequence ID" value="APO17474.1"/>
    <property type="molecule type" value="Genomic_DNA"/>
</dbReference>
<sequence length="43" mass="5033">MFPARDDTSKRISIKELASVMGRDLRFKAASSERELRLLYQFV</sequence>
<name>A0A1L5JPT7_PROMI</name>
<evidence type="ECO:0000313" key="3">
    <source>
        <dbReference type="EMBL" id="APO17021.1"/>
    </source>
</evidence>
<dbReference type="EMBL" id="KX243406">
    <property type="protein sequence ID" value="APO16937.1"/>
    <property type="molecule type" value="Genomic_DNA"/>
</dbReference>
<dbReference type="EMBL" id="KX243405">
    <property type="protein sequence ID" value="APO16842.1"/>
    <property type="molecule type" value="Genomic_DNA"/>
</dbReference>
<evidence type="ECO:0000313" key="5">
    <source>
        <dbReference type="EMBL" id="APO17204.1"/>
    </source>
</evidence>
<accession>A0A1L5JP06</accession>
<evidence type="ECO:0000313" key="6">
    <source>
        <dbReference type="EMBL" id="APO17288.1"/>
    </source>
</evidence>
<evidence type="ECO:0000313" key="2">
    <source>
        <dbReference type="EMBL" id="APO16937.1"/>
    </source>
</evidence>
<dbReference type="EMBL" id="KX243410">
    <property type="protein sequence ID" value="APO17288.1"/>
    <property type="molecule type" value="Genomic_DNA"/>
</dbReference>
<proteinExistence type="predicted"/>